<name>A0A482XAV0_LAOST</name>
<comment type="caution">
    <text evidence="1">The sequence shown here is derived from an EMBL/GenBank/DDBJ whole genome shotgun (WGS) entry which is preliminary data.</text>
</comment>
<dbReference type="EMBL" id="QKKF02013971">
    <property type="protein sequence ID" value="RZF42809.1"/>
    <property type="molecule type" value="Genomic_DNA"/>
</dbReference>
<dbReference type="AlphaFoldDB" id="A0A482XAV0"/>
<dbReference type="OrthoDB" id="6153252at2759"/>
<sequence length="86" mass="9558">MPASSRPLPLYTAGAGAVPATQVFETGDVDNDILISLVEARPVLWDKFLETFKDRNLTRDARREICCALKNGFDDLENNEKNAFGK</sequence>
<dbReference type="InParanoid" id="A0A482XAV0"/>
<dbReference type="Proteomes" id="UP000291343">
    <property type="component" value="Unassembled WGS sequence"/>
</dbReference>
<evidence type="ECO:0000313" key="1">
    <source>
        <dbReference type="EMBL" id="RZF42809.1"/>
    </source>
</evidence>
<gene>
    <name evidence="1" type="ORF">LSTR_LSTR017646</name>
</gene>
<reference evidence="1 2" key="1">
    <citation type="journal article" date="2017" name="Gigascience">
        <title>Genome sequence of the small brown planthopper, Laodelphax striatellus.</title>
        <authorList>
            <person name="Zhu J."/>
            <person name="Jiang F."/>
            <person name="Wang X."/>
            <person name="Yang P."/>
            <person name="Bao Y."/>
            <person name="Zhao W."/>
            <person name="Wang W."/>
            <person name="Lu H."/>
            <person name="Wang Q."/>
            <person name="Cui N."/>
            <person name="Li J."/>
            <person name="Chen X."/>
            <person name="Luo L."/>
            <person name="Yu J."/>
            <person name="Kang L."/>
            <person name="Cui F."/>
        </authorList>
    </citation>
    <scope>NUCLEOTIDE SEQUENCE [LARGE SCALE GENOMIC DNA]</scope>
    <source>
        <strain evidence="1">Lst14</strain>
    </source>
</reference>
<protein>
    <submittedName>
        <fullName evidence="1">Uncharacterized protein</fullName>
    </submittedName>
</protein>
<accession>A0A482XAV0</accession>
<keyword evidence="2" id="KW-1185">Reference proteome</keyword>
<evidence type="ECO:0000313" key="2">
    <source>
        <dbReference type="Proteomes" id="UP000291343"/>
    </source>
</evidence>
<organism evidence="1 2">
    <name type="scientific">Laodelphax striatellus</name>
    <name type="common">Small brown planthopper</name>
    <name type="synonym">Delphax striatella</name>
    <dbReference type="NCBI Taxonomy" id="195883"/>
    <lineage>
        <taxon>Eukaryota</taxon>
        <taxon>Metazoa</taxon>
        <taxon>Ecdysozoa</taxon>
        <taxon>Arthropoda</taxon>
        <taxon>Hexapoda</taxon>
        <taxon>Insecta</taxon>
        <taxon>Pterygota</taxon>
        <taxon>Neoptera</taxon>
        <taxon>Paraneoptera</taxon>
        <taxon>Hemiptera</taxon>
        <taxon>Auchenorrhyncha</taxon>
        <taxon>Fulgoroidea</taxon>
        <taxon>Delphacidae</taxon>
        <taxon>Criomorphinae</taxon>
        <taxon>Laodelphax</taxon>
    </lineage>
</organism>
<dbReference type="SMR" id="A0A482XAV0"/>
<proteinExistence type="predicted"/>